<comment type="caution">
    <text evidence="2">The sequence shown here is derived from an EMBL/GenBank/DDBJ whole genome shotgun (WGS) entry which is preliminary data.</text>
</comment>
<evidence type="ECO:0000256" key="1">
    <source>
        <dbReference type="SAM" id="MobiDB-lite"/>
    </source>
</evidence>
<feature type="compositionally biased region" description="Low complexity" evidence="1">
    <location>
        <begin position="25"/>
        <end position="39"/>
    </location>
</feature>
<dbReference type="Proteomes" id="UP000626109">
    <property type="component" value="Unassembled WGS sequence"/>
</dbReference>
<dbReference type="EMBL" id="CAJNNW010036408">
    <property type="protein sequence ID" value="CAE8734035.1"/>
    <property type="molecule type" value="Genomic_DNA"/>
</dbReference>
<feature type="region of interest" description="Disordered" evidence="1">
    <location>
        <begin position="1"/>
        <end position="145"/>
    </location>
</feature>
<feature type="compositionally biased region" description="Basic and acidic residues" evidence="1">
    <location>
        <begin position="56"/>
        <end position="72"/>
    </location>
</feature>
<gene>
    <name evidence="2" type="ORF">PGLA2088_LOCUS47110</name>
</gene>
<proteinExistence type="predicted"/>
<reference evidence="2" key="1">
    <citation type="submission" date="2021-02" db="EMBL/GenBank/DDBJ databases">
        <authorList>
            <person name="Dougan E. K."/>
            <person name="Rhodes N."/>
            <person name="Thang M."/>
            <person name="Chan C."/>
        </authorList>
    </citation>
    <scope>NUCLEOTIDE SEQUENCE</scope>
</reference>
<dbReference type="AlphaFoldDB" id="A0A813LVF9"/>
<accession>A0A813LVF9</accession>
<sequence>MASSQRDHRLMEEDLTRGGHKFITSSGASSSSSSSASLPSRKRSRDRTSSPPRGWRRGDAPWHLNNRRETTEQQRPAGPRPFLPAVGPGTRSPAGPRPFLPATGPRPFLSDSVLLGRPDPSSTEARQGPAQGPPARETPMQALPPPGCIDQPLTNTDLQTNMAIQDLQADCPLCNCLTLQRGDQRRCMMFPSCPFNWRVGWTPYW</sequence>
<organism evidence="2 3">
    <name type="scientific">Polarella glacialis</name>
    <name type="common">Dinoflagellate</name>
    <dbReference type="NCBI Taxonomy" id="89957"/>
    <lineage>
        <taxon>Eukaryota</taxon>
        <taxon>Sar</taxon>
        <taxon>Alveolata</taxon>
        <taxon>Dinophyceae</taxon>
        <taxon>Suessiales</taxon>
        <taxon>Suessiaceae</taxon>
        <taxon>Polarella</taxon>
    </lineage>
</organism>
<evidence type="ECO:0000313" key="3">
    <source>
        <dbReference type="Proteomes" id="UP000626109"/>
    </source>
</evidence>
<evidence type="ECO:0000313" key="2">
    <source>
        <dbReference type="EMBL" id="CAE8734035.1"/>
    </source>
</evidence>
<feature type="compositionally biased region" description="Basic and acidic residues" evidence="1">
    <location>
        <begin position="1"/>
        <end position="17"/>
    </location>
</feature>
<name>A0A813LVF9_POLGL</name>
<protein>
    <submittedName>
        <fullName evidence="2">Uncharacterized protein</fullName>
    </submittedName>
</protein>